<accession>A0A1G6LZB7</accession>
<protein>
    <submittedName>
        <fullName evidence="2">Ubiquinone/menaquinone biosynthesis C-methylase UbiE</fullName>
    </submittedName>
</protein>
<name>A0A1G6LZB7_9BURK</name>
<dbReference type="GO" id="GO:0032259">
    <property type="term" value="P:methylation"/>
    <property type="evidence" value="ECO:0007669"/>
    <property type="project" value="UniProtKB-KW"/>
</dbReference>
<gene>
    <name evidence="2" type="ORF">SAMN05421548_10785</name>
</gene>
<dbReference type="SUPFAM" id="SSF53335">
    <property type="entry name" value="S-adenosyl-L-methionine-dependent methyltransferases"/>
    <property type="match status" value="1"/>
</dbReference>
<evidence type="ECO:0000259" key="1">
    <source>
        <dbReference type="Pfam" id="PF08241"/>
    </source>
</evidence>
<dbReference type="OrthoDB" id="448116at2"/>
<evidence type="ECO:0000313" key="2">
    <source>
        <dbReference type="EMBL" id="SDC48622.1"/>
    </source>
</evidence>
<keyword evidence="2" id="KW-0830">Ubiquinone</keyword>
<feature type="domain" description="Methyltransferase type 11" evidence="1">
    <location>
        <begin position="49"/>
        <end position="140"/>
    </location>
</feature>
<dbReference type="STRING" id="416944.SAMN05421548_10785"/>
<dbReference type="GO" id="GO:0008757">
    <property type="term" value="F:S-adenosylmethionine-dependent methyltransferase activity"/>
    <property type="evidence" value="ECO:0007669"/>
    <property type="project" value="InterPro"/>
</dbReference>
<proteinExistence type="predicted"/>
<evidence type="ECO:0000313" key="3">
    <source>
        <dbReference type="Proteomes" id="UP000198908"/>
    </source>
</evidence>
<keyword evidence="3" id="KW-1185">Reference proteome</keyword>
<dbReference type="CDD" id="cd02440">
    <property type="entry name" value="AdoMet_MTases"/>
    <property type="match status" value="1"/>
</dbReference>
<dbReference type="Proteomes" id="UP000198908">
    <property type="component" value="Unassembled WGS sequence"/>
</dbReference>
<keyword evidence="2" id="KW-0489">Methyltransferase</keyword>
<dbReference type="Pfam" id="PF08241">
    <property type="entry name" value="Methyltransf_11"/>
    <property type="match status" value="1"/>
</dbReference>
<dbReference type="EMBL" id="FMYQ01000007">
    <property type="protein sequence ID" value="SDC48622.1"/>
    <property type="molecule type" value="Genomic_DNA"/>
</dbReference>
<reference evidence="3" key="1">
    <citation type="submission" date="2016-09" db="EMBL/GenBank/DDBJ databases">
        <authorList>
            <person name="Varghese N."/>
            <person name="Submissions S."/>
        </authorList>
    </citation>
    <scope>NUCLEOTIDE SEQUENCE [LARGE SCALE GENOMIC DNA]</scope>
    <source>
        <strain evidence="3">TNe-862</strain>
    </source>
</reference>
<dbReference type="Gene3D" id="3.40.50.150">
    <property type="entry name" value="Vaccinia Virus protein VP39"/>
    <property type="match status" value="1"/>
</dbReference>
<dbReference type="RefSeq" id="WP_091996605.1">
    <property type="nucleotide sequence ID" value="NZ_FMYQ01000007.1"/>
</dbReference>
<dbReference type="InterPro" id="IPR013216">
    <property type="entry name" value="Methyltransf_11"/>
</dbReference>
<dbReference type="InterPro" id="IPR029063">
    <property type="entry name" value="SAM-dependent_MTases_sf"/>
</dbReference>
<keyword evidence="2" id="KW-0808">Transferase</keyword>
<dbReference type="PANTHER" id="PTHR43591:SF24">
    <property type="entry name" value="2-METHOXY-6-POLYPRENYL-1,4-BENZOQUINOL METHYLASE, MITOCHONDRIAL"/>
    <property type="match status" value="1"/>
</dbReference>
<sequence>MGPVDFSAFEHEGWERVAQDYHTYFGDLTAQSNHAMLEALGVGRGTRFLDVASGPGYLAAAAKRRGADVAGVDFSFAMVEKARRVFPGLEFRIGDAEDLPFPDESFGAVGVSFGMEHFQHPERALAEAFRVLLSGGRIAFTVGAMPDKAVGIGMVLKAIEKHGTTDVPVPPGPPFFRFSDWAESRRALLEAGFVHPEVREVDQTLVLRSPNTPYHALMRGGVRVAAILHAQTPAALALIERAVAHEAETYRSDAGELRIPMCCVLASALKP</sequence>
<dbReference type="AlphaFoldDB" id="A0A1G6LZB7"/>
<organism evidence="2 3">
    <name type="scientific">Paraburkholderia lycopersici</name>
    <dbReference type="NCBI Taxonomy" id="416944"/>
    <lineage>
        <taxon>Bacteria</taxon>
        <taxon>Pseudomonadati</taxon>
        <taxon>Pseudomonadota</taxon>
        <taxon>Betaproteobacteria</taxon>
        <taxon>Burkholderiales</taxon>
        <taxon>Burkholderiaceae</taxon>
        <taxon>Paraburkholderia</taxon>
    </lineage>
</organism>
<dbReference type="PANTHER" id="PTHR43591">
    <property type="entry name" value="METHYLTRANSFERASE"/>
    <property type="match status" value="1"/>
</dbReference>